<dbReference type="SMART" id="SM00516">
    <property type="entry name" value="SEC14"/>
    <property type="match status" value="1"/>
</dbReference>
<reference evidence="3 4" key="1">
    <citation type="journal article" date="2018" name="MBio">
        <title>Comparative Genomics Reveals the Core Gene Toolbox for the Fungus-Insect Symbiosis.</title>
        <authorList>
            <person name="Wang Y."/>
            <person name="Stata M."/>
            <person name="Wang W."/>
            <person name="Stajich J.E."/>
            <person name="White M.M."/>
            <person name="Moncalvo J.M."/>
        </authorList>
    </citation>
    <scope>NUCLEOTIDE SEQUENCE [LARGE SCALE GENOMIC DNA]</scope>
    <source>
        <strain evidence="3 4">SC-DP-2</strain>
    </source>
</reference>
<dbReference type="SUPFAM" id="SSF52087">
    <property type="entry name" value="CRAL/TRIO domain"/>
    <property type="match status" value="1"/>
</dbReference>
<dbReference type="PANTHER" id="PTHR45808:SF2">
    <property type="entry name" value="RHO GTPASE-ACTIVATING PROTEIN 68F"/>
    <property type="match status" value="1"/>
</dbReference>
<dbReference type="InterPro" id="IPR036865">
    <property type="entry name" value="CRAL-TRIO_dom_sf"/>
</dbReference>
<evidence type="ECO:0000259" key="2">
    <source>
        <dbReference type="PROSITE" id="PS50238"/>
    </source>
</evidence>
<evidence type="ECO:0000313" key="4">
    <source>
        <dbReference type="Proteomes" id="UP000245609"/>
    </source>
</evidence>
<dbReference type="Gene3D" id="3.40.525.10">
    <property type="entry name" value="CRAL-TRIO lipid binding domain"/>
    <property type="match status" value="1"/>
</dbReference>
<name>A0A2T9ZI99_9FUNG</name>
<comment type="caution">
    <text evidence="3">The sequence shown here is derived from an EMBL/GenBank/DDBJ whole genome shotgun (WGS) entry which is preliminary data.</text>
</comment>
<evidence type="ECO:0000313" key="3">
    <source>
        <dbReference type="EMBL" id="PVV04290.1"/>
    </source>
</evidence>
<dbReference type="EMBL" id="MBFS01000142">
    <property type="protein sequence ID" value="PVV04290.1"/>
    <property type="molecule type" value="Genomic_DNA"/>
</dbReference>
<dbReference type="PROSITE" id="PS50238">
    <property type="entry name" value="RHOGAP"/>
    <property type="match status" value="1"/>
</dbReference>
<organism evidence="3 4">
    <name type="scientific">Smittium megazygosporum</name>
    <dbReference type="NCBI Taxonomy" id="133381"/>
    <lineage>
        <taxon>Eukaryota</taxon>
        <taxon>Fungi</taxon>
        <taxon>Fungi incertae sedis</taxon>
        <taxon>Zoopagomycota</taxon>
        <taxon>Kickxellomycotina</taxon>
        <taxon>Harpellomycetes</taxon>
        <taxon>Harpellales</taxon>
        <taxon>Legeriomycetaceae</taxon>
        <taxon>Smittium</taxon>
    </lineage>
</organism>
<dbReference type="Pfam" id="PF00620">
    <property type="entry name" value="RhoGAP"/>
    <property type="match status" value="2"/>
</dbReference>
<dbReference type="STRING" id="133381.A0A2T9ZI99"/>
<dbReference type="InterPro" id="IPR008936">
    <property type="entry name" value="Rho_GTPase_activation_prot"/>
</dbReference>
<dbReference type="OrthoDB" id="19923at2759"/>
<dbReference type="PROSITE" id="PS50191">
    <property type="entry name" value="CRAL_TRIO"/>
    <property type="match status" value="1"/>
</dbReference>
<gene>
    <name evidence="3" type="ORF">BB560_001215</name>
</gene>
<dbReference type="GO" id="GO:0007264">
    <property type="term" value="P:small GTPase-mediated signal transduction"/>
    <property type="evidence" value="ECO:0007669"/>
    <property type="project" value="TreeGrafter"/>
</dbReference>
<dbReference type="InterPro" id="IPR000198">
    <property type="entry name" value="RhoGAP_dom"/>
</dbReference>
<accession>A0A2T9ZI99</accession>
<proteinExistence type="predicted"/>
<dbReference type="CDD" id="cd00170">
    <property type="entry name" value="SEC14"/>
    <property type="match status" value="1"/>
</dbReference>
<dbReference type="CDD" id="cd00159">
    <property type="entry name" value="RhoGAP"/>
    <property type="match status" value="1"/>
</dbReference>
<dbReference type="SMART" id="SM00324">
    <property type="entry name" value="RhoGAP"/>
    <property type="match status" value="1"/>
</dbReference>
<dbReference type="Pfam" id="PF13716">
    <property type="entry name" value="CRAL_TRIO_2"/>
    <property type="match status" value="1"/>
</dbReference>
<dbReference type="SUPFAM" id="SSF48350">
    <property type="entry name" value="GTPase activation domain, GAP"/>
    <property type="match status" value="1"/>
</dbReference>
<dbReference type="AlphaFoldDB" id="A0A2T9ZI99"/>
<protein>
    <recommendedName>
        <fullName evidence="5">Rho-GAP domain-containing protein</fullName>
    </recommendedName>
</protein>
<dbReference type="Gene3D" id="1.10.555.10">
    <property type="entry name" value="Rho GTPase activation protein"/>
    <property type="match status" value="1"/>
</dbReference>
<dbReference type="GO" id="GO:0005096">
    <property type="term" value="F:GTPase activator activity"/>
    <property type="evidence" value="ECO:0007669"/>
    <property type="project" value="TreeGrafter"/>
</dbReference>
<keyword evidence="4" id="KW-1185">Reference proteome</keyword>
<evidence type="ECO:0000259" key="1">
    <source>
        <dbReference type="PROSITE" id="PS50191"/>
    </source>
</evidence>
<dbReference type="PANTHER" id="PTHR45808">
    <property type="entry name" value="RHO GTPASE-ACTIVATING PROTEIN 68F"/>
    <property type="match status" value="1"/>
</dbReference>
<feature type="domain" description="CRAL-TRIO" evidence="1">
    <location>
        <begin position="54"/>
        <end position="195"/>
    </location>
</feature>
<dbReference type="InterPro" id="IPR001251">
    <property type="entry name" value="CRAL-TRIO_dom"/>
</dbReference>
<sequence length="512" mass="57813">MDSSTVLKTEILPKLVQYGGIFLNSIVPIYNLSTIAIPLINLVLSNCISPLFFFLGLDFDSKPLLIFSACFLPDPKTHDYDLLIKLIKEKFDNIVESDYSVVLLASCVKNKPSLGWLLSTYSSLDRIYKKNLKALYIVHASFFSKLIFKTFTPIISFKFYKKIFWVGNLYHLKFLVPMKSIIVPQQIKDYDLTVAQLKVPQEILDKQSELLTQKGNLFKISLTELLYGGTIPDSKMHLIPEPIIDWVLYLYKNGLNVEGLFRRSPGSIKLNEAKNEYNCGIGSMDLDDLGGVHVAAVLLKMFFRELPRPVFSTLDAKVARIIPKFDMSCDHHDPTDSIDEFFLYAKKKSMASDKISSNTLVNNIARCTCCESCILETEKLRIEFIKANILDSKPIQVRQLLAHVFGLLYSVSLNSPVNKMTSSNLALVWAPSLYFSDNPLSDVEMYAAGYGTGSLGSVFISLIQNFQTAFYDEITDMNYSLDQDHASSVISTLVKTLYTLKNAHLNSNNQNF</sequence>
<dbReference type="Proteomes" id="UP000245609">
    <property type="component" value="Unassembled WGS sequence"/>
</dbReference>
<dbReference type="GO" id="GO:0005737">
    <property type="term" value="C:cytoplasm"/>
    <property type="evidence" value="ECO:0007669"/>
    <property type="project" value="TreeGrafter"/>
</dbReference>
<feature type="domain" description="Rho-GAP" evidence="2">
    <location>
        <begin position="220"/>
        <end position="470"/>
    </location>
</feature>
<evidence type="ECO:0008006" key="5">
    <source>
        <dbReference type="Google" id="ProtNLM"/>
    </source>
</evidence>